<dbReference type="AlphaFoldDB" id="A0A1W1Y2C9"/>
<dbReference type="RefSeq" id="WP_084281959.1">
    <property type="nucleotide sequence ID" value="NZ_FWXJ01000001.1"/>
</dbReference>
<dbReference type="PANTHER" id="PTHR40267:SF1">
    <property type="entry name" value="BLR3294 PROTEIN"/>
    <property type="match status" value="1"/>
</dbReference>
<name>A0A1W1Y2C9_9BURK</name>
<sequence>MVENHQSSGHQSSVSPICPWHSLGYIIPHKYTDLDAYQFYKVAPEGMLLVTTGLNLAEYTLASVEDQMPDFYQALDLLAKKPVDRISLSGVPVAAALGRDRMLKLLEEGSKRTGLVCDTDLEAHIATLHHLGVTKIAIASRWSDAVNEGLTEYLRQAGITVLAIRSKGRSLAQNKSASALADHELAIALGTEVMTAAPEAQALLMPGGLWFAIHAVKVLEDQFNKPVLLNILSTTASALRAYEKSSGLVAPKADPRWGKVLSNV</sequence>
<dbReference type="STRING" id="1938817.SAMN06296008_101163"/>
<protein>
    <submittedName>
        <fullName evidence="1">Maleate cis-trans isomerase</fullName>
    </submittedName>
</protein>
<evidence type="ECO:0000313" key="2">
    <source>
        <dbReference type="Proteomes" id="UP000192708"/>
    </source>
</evidence>
<organism evidence="1 2">
    <name type="scientific">Polynucleobacter kasalickyi</name>
    <dbReference type="NCBI Taxonomy" id="1938817"/>
    <lineage>
        <taxon>Bacteria</taxon>
        <taxon>Pseudomonadati</taxon>
        <taxon>Pseudomonadota</taxon>
        <taxon>Betaproteobacteria</taxon>
        <taxon>Burkholderiales</taxon>
        <taxon>Burkholderiaceae</taxon>
        <taxon>Polynucleobacter</taxon>
    </lineage>
</organism>
<dbReference type="InterPro" id="IPR053714">
    <property type="entry name" value="Iso_Racemase_Enz_sf"/>
</dbReference>
<keyword evidence="2" id="KW-1185">Reference proteome</keyword>
<accession>A0A1W1Y2C9</accession>
<gene>
    <name evidence="1" type="ORF">SAMN06296008_101163</name>
</gene>
<dbReference type="GO" id="GO:0016853">
    <property type="term" value="F:isomerase activity"/>
    <property type="evidence" value="ECO:0007669"/>
    <property type="project" value="UniProtKB-KW"/>
</dbReference>
<dbReference type="Gene3D" id="3.40.50.12500">
    <property type="match status" value="1"/>
</dbReference>
<reference evidence="1 2" key="1">
    <citation type="submission" date="2017-04" db="EMBL/GenBank/DDBJ databases">
        <authorList>
            <person name="Afonso C.L."/>
            <person name="Miller P.J."/>
            <person name="Scott M.A."/>
            <person name="Spackman E."/>
            <person name="Goraichik I."/>
            <person name="Dimitrov K.M."/>
            <person name="Suarez D.L."/>
            <person name="Swayne D.E."/>
        </authorList>
    </citation>
    <scope>NUCLEOTIDE SEQUENCE [LARGE SCALE GENOMIC DNA]</scope>
    <source>
        <strain evidence="1 2">VK13</strain>
    </source>
</reference>
<dbReference type="PANTHER" id="PTHR40267">
    <property type="entry name" value="BLR3294 PROTEIN"/>
    <property type="match status" value="1"/>
</dbReference>
<proteinExistence type="predicted"/>
<dbReference type="InterPro" id="IPR026286">
    <property type="entry name" value="MaiA/AMDase"/>
</dbReference>
<evidence type="ECO:0000313" key="1">
    <source>
        <dbReference type="EMBL" id="SMC30370.1"/>
    </source>
</evidence>
<keyword evidence="1" id="KW-0413">Isomerase</keyword>
<dbReference type="Pfam" id="PF17645">
    <property type="entry name" value="Amdase"/>
    <property type="match status" value="1"/>
</dbReference>
<dbReference type="OrthoDB" id="9816064at2"/>
<dbReference type="Proteomes" id="UP000192708">
    <property type="component" value="Unassembled WGS sequence"/>
</dbReference>
<dbReference type="EMBL" id="FWXJ01000001">
    <property type="protein sequence ID" value="SMC30370.1"/>
    <property type="molecule type" value="Genomic_DNA"/>
</dbReference>